<dbReference type="Pfam" id="PF13529">
    <property type="entry name" value="Peptidase_C39_2"/>
    <property type="match status" value="1"/>
</dbReference>
<evidence type="ECO:0000313" key="2">
    <source>
        <dbReference type="EMBL" id="QHX43204.1"/>
    </source>
</evidence>
<gene>
    <name evidence="2" type="ORF">GWP43_06840</name>
</gene>
<evidence type="ECO:0000313" key="3">
    <source>
        <dbReference type="Proteomes" id="UP000464374"/>
    </source>
</evidence>
<name>A0A6P1Y104_9SPIR</name>
<sequence>MRKKVLGGIGFVCLILMLFLFAFGRSFPSYIRIDTPTYPNSFVLNLDDNLFYRQTLNNCSPYSVMAVINVLKSEVISPELLAKEMRWRMHKNLTFPIGLIELLHRYGIGATEYILNGKTSDTKIHWIKETIAKGSPIIMLIKINHVQHYVTVLGYDEHGFMLYDSLQKKNIENGRKTFIDEGCLVGNRYYSHEELIDLWNNGGYKIFFKNWAIVCNRY</sequence>
<dbReference type="KEGG" id="trz:GWP43_06840"/>
<dbReference type="AlphaFoldDB" id="A0A6P1Y104"/>
<protein>
    <recommendedName>
        <fullName evidence="1">Peptidase C39-like domain-containing protein</fullName>
    </recommendedName>
</protein>
<feature type="domain" description="Peptidase C39-like" evidence="1">
    <location>
        <begin position="52"/>
        <end position="165"/>
    </location>
</feature>
<reference evidence="2 3" key="1">
    <citation type="submission" date="2020-01" db="EMBL/GenBank/DDBJ databases">
        <title>Complete genome sequence of a human oral phylogroup 1 Treponema sp. strain ATCC 700766, originally isolated from periodontitis dental plaque.</title>
        <authorList>
            <person name="Chan Y."/>
            <person name="Huo Y.-B."/>
            <person name="Yu X.-L."/>
            <person name="Zeng H."/>
            <person name="Leung W.-K."/>
            <person name="Watt R.M."/>
        </authorList>
    </citation>
    <scope>NUCLEOTIDE SEQUENCE [LARGE SCALE GENOMIC DNA]</scope>
    <source>
        <strain evidence="2 3">OMZ 804</strain>
    </source>
</reference>
<dbReference type="Proteomes" id="UP000464374">
    <property type="component" value="Chromosome"/>
</dbReference>
<evidence type="ECO:0000259" key="1">
    <source>
        <dbReference type="Pfam" id="PF13529"/>
    </source>
</evidence>
<proteinExistence type="predicted"/>
<dbReference type="RefSeq" id="WP_162663534.1">
    <property type="nucleotide sequence ID" value="NZ_CP048020.1"/>
</dbReference>
<accession>A0A6P1Y104</accession>
<dbReference type="InterPro" id="IPR039564">
    <property type="entry name" value="Peptidase_C39-like"/>
</dbReference>
<dbReference type="EMBL" id="CP048020">
    <property type="protein sequence ID" value="QHX43204.1"/>
    <property type="molecule type" value="Genomic_DNA"/>
</dbReference>
<dbReference type="Gene3D" id="3.90.70.10">
    <property type="entry name" value="Cysteine proteinases"/>
    <property type="match status" value="1"/>
</dbReference>
<organism evidence="2 3">
    <name type="scientific">Treponema vincentii</name>
    <dbReference type="NCBI Taxonomy" id="69710"/>
    <lineage>
        <taxon>Bacteria</taxon>
        <taxon>Pseudomonadati</taxon>
        <taxon>Spirochaetota</taxon>
        <taxon>Spirochaetia</taxon>
        <taxon>Spirochaetales</taxon>
        <taxon>Treponemataceae</taxon>
        <taxon>Treponema</taxon>
    </lineage>
</organism>